<organism evidence="2">
    <name type="scientific">marine sediment metagenome</name>
    <dbReference type="NCBI Taxonomy" id="412755"/>
    <lineage>
        <taxon>unclassified sequences</taxon>
        <taxon>metagenomes</taxon>
        <taxon>ecological metagenomes</taxon>
    </lineage>
</organism>
<dbReference type="Pfam" id="PF03657">
    <property type="entry name" value="UPF0113"/>
    <property type="match status" value="1"/>
</dbReference>
<evidence type="ECO:0000313" key="2">
    <source>
        <dbReference type="EMBL" id="KKM75713.1"/>
    </source>
</evidence>
<dbReference type="PROSITE" id="PS50890">
    <property type="entry name" value="PUA"/>
    <property type="match status" value="1"/>
</dbReference>
<dbReference type="InterPro" id="IPR015947">
    <property type="entry name" value="PUA-like_sf"/>
</dbReference>
<comment type="caution">
    <text evidence="2">The sequence shown here is derived from an EMBL/GenBank/DDBJ whole genome shotgun (WGS) entry which is preliminary data.</text>
</comment>
<feature type="domain" description="UPF0113" evidence="1">
    <location>
        <begin position="22"/>
        <end position="100"/>
    </location>
</feature>
<evidence type="ECO:0000259" key="1">
    <source>
        <dbReference type="Pfam" id="PF03657"/>
    </source>
</evidence>
<dbReference type="CDD" id="cd21151">
    <property type="entry name" value="PUA_Nip7-like"/>
    <property type="match status" value="1"/>
</dbReference>
<dbReference type="EMBL" id="LAZR01008926">
    <property type="protein sequence ID" value="KKM75713.1"/>
    <property type="molecule type" value="Genomic_DNA"/>
</dbReference>
<proteinExistence type="predicted"/>
<protein>
    <recommendedName>
        <fullName evidence="1">UPF0113 domain-containing protein</fullName>
    </recommendedName>
</protein>
<name>A0A0F9K145_9ZZZZ</name>
<gene>
    <name evidence="2" type="ORF">LCGC14_1387450</name>
</gene>
<dbReference type="AlphaFoldDB" id="A0A0F9K145"/>
<sequence length="101" mass="11597">MLSIEGAEFLYISNFFTDFKKLILNENGEKSILYGNNILKKMLVHSPIDLKKTDFLLLLNENDEILGLGFSQTNNEQILNLKPSDLIALNLSDKGYYLRQQ</sequence>
<dbReference type="Gene3D" id="2.30.130.10">
    <property type="entry name" value="PUA domain"/>
    <property type="match status" value="1"/>
</dbReference>
<dbReference type="InterPro" id="IPR005155">
    <property type="entry name" value="UPF0113_PUA"/>
</dbReference>
<reference evidence="2" key="1">
    <citation type="journal article" date="2015" name="Nature">
        <title>Complex archaea that bridge the gap between prokaryotes and eukaryotes.</title>
        <authorList>
            <person name="Spang A."/>
            <person name="Saw J.H."/>
            <person name="Jorgensen S.L."/>
            <person name="Zaremba-Niedzwiedzka K."/>
            <person name="Martijn J."/>
            <person name="Lind A.E."/>
            <person name="van Eijk R."/>
            <person name="Schleper C."/>
            <person name="Guy L."/>
            <person name="Ettema T.J."/>
        </authorList>
    </citation>
    <scope>NUCLEOTIDE SEQUENCE</scope>
</reference>
<dbReference type="InterPro" id="IPR036974">
    <property type="entry name" value="PUA_sf"/>
</dbReference>
<accession>A0A0F9K145</accession>
<dbReference type="GO" id="GO:0003723">
    <property type="term" value="F:RNA binding"/>
    <property type="evidence" value="ECO:0007669"/>
    <property type="project" value="InterPro"/>
</dbReference>
<dbReference type="SUPFAM" id="SSF88697">
    <property type="entry name" value="PUA domain-like"/>
    <property type="match status" value="1"/>
</dbReference>